<organism evidence="1 2">
    <name type="scientific">Corynebacterium glucuronolyticum</name>
    <dbReference type="NCBI Taxonomy" id="39791"/>
    <lineage>
        <taxon>Bacteria</taxon>
        <taxon>Bacillati</taxon>
        <taxon>Actinomycetota</taxon>
        <taxon>Actinomycetes</taxon>
        <taxon>Mycobacteriales</taxon>
        <taxon>Corynebacteriaceae</taxon>
        <taxon>Corynebacterium</taxon>
    </lineage>
</organism>
<dbReference type="Proteomes" id="UP000596145">
    <property type="component" value="Chromosome"/>
</dbReference>
<sequence length="65" mass="7046">MELTYDAEADAAYLLPTAASTPSEKQVVCDVQDGEVIVDIDARGTIIGIEFVCASRILPEEFQRA</sequence>
<dbReference type="EMBL" id="CP066007">
    <property type="protein sequence ID" value="QQB47007.1"/>
    <property type="molecule type" value="Genomic_DNA"/>
</dbReference>
<dbReference type="InterPro" id="IPR019270">
    <property type="entry name" value="DUF2283"/>
</dbReference>
<dbReference type="GeneID" id="92761199"/>
<reference evidence="1 2" key="1">
    <citation type="submission" date="2020-12" db="EMBL/GenBank/DDBJ databases">
        <title>FDA dAtabase for Regulatory Grade micrObial Sequences (FDA-ARGOS): Supporting development and validation of Infectious Disease Dx tests.</title>
        <authorList>
            <person name="Sproer C."/>
            <person name="Gronow S."/>
            <person name="Severitt S."/>
            <person name="Schroder I."/>
            <person name="Tallon L."/>
            <person name="Sadzewicz L."/>
            <person name="Zhao X."/>
            <person name="Boylan J."/>
            <person name="Ott S."/>
            <person name="Bowen H."/>
            <person name="Vavikolanu K."/>
            <person name="Mehta A."/>
            <person name="Aluvathingal J."/>
            <person name="Nadendla S."/>
            <person name="Lowell S."/>
            <person name="Myers T."/>
            <person name="Yan Y."/>
            <person name="Sichtig H."/>
        </authorList>
    </citation>
    <scope>NUCLEOTIDE SEQUENCE [LARGE SCALE GENOMIC DNA]</scope>
    <source>
        <strain evidence="1 2">FDAARGOS_1053</strain>
    </source>
</reference>
<protein>
    <submittedName>
        <fullName evidence="1">DUF2283 domain-containing protein</fullName>
    </submittedName>
</protein>
<name>A0A7T4EGL3_9CORY</name>
<dbReference type="RefSeq" id="WP_084036155.1">
    <property type="nucleotide sequence ID" value="NZ_CP066007.1"/>
</dbReference>
<dbReference type="AlphaFoldDB" id="A0A7T4EGL3"/>
<dbReference type="OrthoDB" id="2911799at2"/>
<dbReference type="Pfam" id="PF10049">
    <property type="entry name" value="DUF2283"/>
    <property type="match status" value="1"/>
</dbReference>
<gene>
    <name evidence="1" type="ORF">I6I10_03575</name>
</gene>
<proteinExistence type="predicted"/>
<accession>A0A7T4EGL3</accession>
<evidence type="ECO:0000313" key="2">
    <source>
        <dbReference type="Proteomes" id="UP000596145"/>
    </source>
</evidence>
<evidence type="ECO:0000313" key="1">
    <source>
        <dbReference type="EMBL" id="QQB47007.1"/>
    </source>
</evidence>